<evidence type="ECO:0000259" key="9">
    <source>
        <dbReference type="PROSITE" id="PS50811"/>
    </source>
</evidence>
<accession>A0A445DME4</accession>
<keyword evidence="4" id="KW-0804">Transcription</keyword>
<feature type="domain" description="WRKY" evidence="9">
    <location>
        <begin position="198"/>
        <end position="264"/>
    </location>
</feature>
<evidence type="ECO:0000256" key="8">
    <source>
        <dbReference type="SAM" id="MobiDB-lite"/>
    </source>
</evidence>
<feature type="compositionally biased region" description="Low complexity" evidence="8">
    <location>
        <begin position="273"/>
        <end position="292"/>
    </location>
</feature>
<keyword evidence="2" id="KW-0805">Transcription regulation</keyword>
<comment type="similarity">
    <text evidence="7">Belongs to the WRKY group II-e family.</text>
</comment>
<gene>
    <name evidence="10" type="ORF">Ahy_A03g010487</name>
</gene>
<keyword evidence="3" id="KW-0238">DNA-binding</keyword>
<organism evidence="10 11">
    <name type="scientific">Arachis hypogaea</name>
    <name type="common">Peanut</name>
    <dbReference type="NCBI Taxonomy" id="3818"/>
    <lineage>
        <taxon>Eukaryota</taxon>
        <taxon>Viridiplantae</taxon>
        <taxon>Streptophyta</taxon>
        <taxon>Embryophyta</taxon>
        <taxon>Tracheophyta</taxon>
        <taxon>Spermatophyta</taxon>
        <taxon>Magnoliopsida</taxon>
        <taxon>eudicotyledons</taxon>
        <taxon>Gunneridae</taxon>
        <taxon>Pentapetalae</taxon>
        <taxon>rosids</taxon>
        <taxon>fabids</taxon>
        <taxon>Fabales</taxon>
        <taxon>Fabaceae</taxon>
        <taxon>Papilionoideae</taxon>
        <taxon>50 kb inversion clade</taxon>
        <taxon>dalbergioids sensu lato</taxon>
        <taxon>Dalbergieae</taxon>
        <taxon>Pterocarpus clade</taxon>
        <taxon>Arachis</taxon>
    </lineage>
</organism>
<dbReference type="SUPFAM" id="SSF118290">
    <property type="entry name" value="WRKY DNA-binding domain"/>
    <property type="match status" value="1"/>
</dbReference>
<evidence type="ECO:0000256" key="7">
    <source>
        <dbReference type="ARBA" id="ARBA00060761"/>
    </source>
</evidence>
<dbReference type="InterPro" id="IPR036576">
    <property type="entry name" value="WRKY_dom_sf"/>
</dbReference>
<dbReference type="PROSITE" id="PS50811">
    <property type="entry name" value="WRKY"/>
    <property type="match status" value="1"/>
</dbReference>
<comment type="subcellular location">
    <subcellularLocation>
        <location evidence="1">Nucleus</location>
    </subcellularLocation>
</comment>
<comment type="function">
    <text evidence="6">Transcription factor. Interacts specifically with the W box (5'-(T)TGAC[CT]-3'), a frequently occurring elicitor-responsive cis-acting element.</text>
</comment>
<dbReference type="SMART" id="SM00774">
    <property type="entry name" value="WRKY"/>
    <property type="match status" value="1"/>
</dbReference>
<dbReference type="Proteomes" id="UP000289738">
    <property type="component" value="Chromosome A03"/>
</dbReference>
<protein>
    <recommendedName>
        <fullName evidence="9">WRKY domain-containing protein</fullName>
    </recommendedName>
</protein>
<dbReference type="OrthoDB" id="1937086at2759"/>
<dbReference type="AlphaFoldDB" id="A0A445DME4"/>
<evidence type="ECO:0000256" key="2">
    <source>
        <dbReference type="ARBA" id="ARBA00023015"/>
    </source>
</evidence>
<dbReference type="SMR" id="A0A445DME4"/>
<dbReference type="EMBL" id="SDMP01000003">
    <property type="protein sequence ID" value="RYR64365.1"/>
    <property type="molecule type" value="Genomic_DNA"/>
</dbReference>
<dbReference type="GO" id="GO:0005634">
    <property type="term" value="C:nucleus"/>
    <property type="evidence" value="ECO:0007669"/>
    <property type="project" value="UniProtKB-SubCell"/>
</dbReference>
<reference evidence="10 11" key="1">
    <citation type="submission" date="2019-01" db="EMBL/GenBank/DDBJ databases">
        <title>Sequencing of cultivated peanut Arachis hypogaea provides insights into genome evolution and oil improvement.</title>
        <authorList>
            <person name="Chen X."/>
        </authorList>
    </citation>
    <scope>NUCLEOTIDE SEQUENCE [LARGE SCALE GENOMIC DNA]</scope>
    <source>
        <strain evidence="11">cv. Fuhuasheng</strain>
        <tissue evidence="10">Leaves</tissue>
    </source>
</reference>
<evidence type="ECO:0000256" key="1">
    <source>
        <dbReference type="ARBA" id="ARBA00004123"/>
    </source>
</evidence>
<dbReference type="FunFam" id="2.20.25.80:FF:000005">
    <property type="entry name" value="probable WRKY transcription factor 14"/>
    <property type="match status" value="1"/>
</dbReference>
<dbReference type="InterPro" id="IPR044810">
    <property type="entry name" value="WRKY_plant"/>
</dbReference>
<evidence type="ECO:0000313" key="10">
    <source>
        <dbReference type="EMBL" id="RYR64365.1"/>
    </source>
</evidence>
<feature type="region of interest" description="Disordered" evidence="8">
    <location>
        <begin position="261"/>
        <end position="304"/>
    </location>
</feature>
<dbReference type="GO" id="GO:0003700">
    <property type="term" value="F:DNA-binding transcription factor activity"/>
    <property type="evidence" value="ECO:0007669"/>
    <property type="project" value="InterPro"/>
</dbReference>
<evidence type="ECO:0000313" key="11">
    <source>
        <dbReference type="Proteomes" id="UP000289738"/>
    </source>
</evidence>
<dbReference type="GO" id="GO:0000976">
    <property type="term" value="F:transcription cis-regulatory region binding"/>
    <property type="evidence" value="ECO:0007669"/>
    <property type="project" value="TreeGrafter"/>
</dbReference>
<dbReference type="PANTHER" id="PTHR32096:SF18">
    <property type="entry name" value="DISEASE RESISTANCE PROTEIN RRS1B-RELATED"/>
    <property type="match status" value="1"/>
</dbReference>
<proteinExistence type="inferred from homology"/>
<evidence type="ECO:0000256" key="6">
    <source>
        <dbReference type="ARBA" id="ARBA00059805"/>
    </source>
</evidence>
<dbReference type="Pfam" id="PF03106">
    <property type="entry name" value="WRKY"/>
    <property type="match status" value="1"/>
</dbReference>
<dbReference type="InterPro" id="IPR003657">
    <property type="entry name" value="WRKY_dom"/>
</dbReference>
<dbReference type="Gramene" id="arahy.Tifrunner.gnm2.ann2.Ah03g567200.1">
    <property type="protein sequence ID" value="arahy.Tifrunner.gnm2.ann2.Ah03g567200.1-CDS"/>
    <property type="gene ID" value="arahy.Tifrunner.gnm2.ann2.Ah03g567200"/>
</dbReference>
<dbReference type="Gene3D" id="2.20.25.80">
    <property type="entry name" value="WRKY domain"/>
    <property type="match status" value="1"/>
</dbReference>
<keyword evidence="5" id="KW-0539">Nucleus</keyword>
<dbReference type="STRING" id="3818.A0A445DME4"/>
<name>A0A445DME4_ARAHY</name>
<evidence type="ECO:0000256" key="3">
    <source>
        <dbReference type="ARBA" id="ARBA00023125"/>
    </source>
</evidence>
<evidence type="ECO:0000256" key="4">
    <source>
        <dbReference type="ARBA" id="ARBA00023163"/>
    </source>
</evidence>
<keyword evidence="11" id="KW-1185">Reference proteome</keyword>
<sequence>MDHYTLGGVMENNNNNNNKEKYYQGDLSDIIRASYGYYGSYNSASSEASYMVEDPPMMANFGDPFSNSGGDPLLHDMPYFNTLSLGLEAATCFGGSSSGDACDDDDDDMKTPCIMTHHQISHPNPNLLLPISTCQDSSSTIMTVNNNSSTKPSSAYCLVDNTGPVVVQISAPVNKRRKSQAKKSICIPAAAAPTSRQGGEVVPSDLWAWRKYGQKPIKGSPYPRGYYRCSSTKGCPARKQVERSRTDPNMLVITYTSEHNHSWPTQRNALAGSSRSNTHPPSSSTKNTITTTKPEEQQHSNTDSNTALLAVKKEDIHNNNKLEDLFAELGQLERDYIC</sequence>
<comment type="caution">
    <text evidence="10">The sequence shown here is derived from an EMBL/GenBank/DDBJ whole genome shotgun (WGS) entry which is preliminary data.</text>
</comment>
<dbReference type="PANTHER" id="PTHR32096">
    <property type="entry name" value="WRKY TRANSCRIPTION FACTOR 30-RELATED-RELATED"/>
    <property type="match status" value="1"/>
</dbReference>
<evidence type="ECO:0000256" key="5">
    <source>
        <dbReference type="ARBA" id="ARBA00023242"/>
    </source>
</evidence>